<feature type="transmembrane region" description="Helical" evidence="1">
    <location>
        <begin position="20"/>
        <end position="38"/>
    </location>
</feature>
<organism evidence="2 3">
    <name type="scientific">Massilia jejuensis</name>
    <dbReference type="NCBI Taxonomy" id="648894"/>
    <lineage>
        <taxon>Bacteria</taxon>
        <taxon>Pseudomonadati</taxon>
        <taxon>Pseudomonadota</taxon>
        <taxon>Betaproteobacteria</taxon>
        <taxon>Burkholderiales</taxon>
        <taxon>Oxalobacteraceae</taxon>
        <taxon>Telluria group</taxon>
        <taxon>Massilia</taxon>
    </lineage>
</organism>
<feature type="transmembrane region" description="Helical" evidence="1">
    <location>
        <begin position="50"/>
        <end position="67"/>
    </location>
</feature>
<accession>A0ABW0PI77</accession>
<comment type="caution">
    <text evidence="2">The sequence shown here is derived from an EMBL/GenBank/DDBJ whole genome shotgun (WGS) entry which is preliminary data.</text>
</comment>
<keyword evidence="1" id="KW-0472">Membrane</keyword>
<keyword evidence="3" id="KW-1185">Reference proteome</keyword>
<protein>
    <submittedName>
        <fullName evidence="2">Uncharacterized protein</fullName>
    </submittedName>
</protein>
<evidence type="ECO:0000256" key="1">
    <source>
        <dbReference type="SAM" id="Phobius"/>
    </source>
</evidence>
<name>A0ABW0PI77_9BURK</name>
<keyword evidence="1" id="KW-1133">Transmembrane helix</keyword>
<keyword evidence="1" id="KW-0812">Transmembrane</keyword>
<gene>
    <name evidence="2" type="ORF">ACFPOU_13100</name>
</gene>
<evidence type="ECO:0000313" key="2">
    <source>
        <dbReference type="EMBL" id="MFC5512058.1"/>
    </source>
</evidence>
<proteinExistence type="predicted"/>
<feature type="transmembrane region" description="Helical" evidence="1">
    <location>
        <begin position="79"/>
        <end position="101"/>
    </location>
</feature>
<sequence length="107" mass="11411">MTTMTDTNRPARRIGGKQVLRVFLVTAAILLIPFVAMRFTGEVDWTGSDFAIGAVLLAGTGMLVELAKARLRTRKARMIGIAMIALGFVFVWAELAVGLVGSPFAGA</sequence>
<evidence type="ECO:0000313" key="3">
    <source>
        <dbReference type="Proteomes" id="UP001596031"/>
    </source>
</evidence>
<dbReference type="Proteomes" id="UP001596031">
    <property type="component" value="Unassembled WGS sequence"/>
</dbReference>
<dbReference type="EMBL" id="JBHSMS010000040">
    <property type="protein sequence ID" value="MFC5512058.1"/>
    <property type="molecule type" value="Genomic_DNA"/>
</dbReference>
<reference evidence="3" key="1">
    <citation type="journal article" date="2019" name="Int. J. Syst. Evol. Microbiol.">
        <title>The Global Catalogue of Microorganisms (GCM) 10K type strain sequencing project: providing services to taxonomists for standard genome sequencing and annotation.</title>
        <authorList>
            <consortium name="The Broad Institute Genomics Platform"/>
            <consortium name="The Broad Institute Genome Sequencing Center for Infectious Disease"/>
            <person name="Wu L."/>
            <person name="Ma J."/>
        </authorList>
    </citation>
    <scope>NUCLEOTIDE SEQUENCE [LARGE SCALE GENOMIC DNA]</scope>
    <source>
        <strain evidence="3">CCUG 38813</strain>
    </source>
</reference>
<dbReference type="RefSeq" id="WP_379721895.1">
    <property type="nucleotide sequence ID" value="NZ_JBHSMS010000040.1"/>
</dbReference>